<keyword evidence="7" id="KW-1185">Reference proteome</keyword>
<dbReference type="PROSITE" id="PS50977">
    <property type="entry name" value="HTH_TETR_2"/>
    <property type="match status" value="1"/>
</dbReference>
<keyword evidence="3" id="KW-0804">Transcription</keyword>
<evidence type="ECO:0000313" key="7">
    <source>
        <dbReference type="Proteomes" id="UP000318336"/>
    </source>
</evidence>
<dbReference type="GO" id="GO:0003700">
    <property type="term" value="F:DNA-binding transcription factor activity"/>
    <property type="evidence" value="ECO:0007669"/>
    <property type="project" value="TreeGrafter"/>
</dbReference>
<feature type="DNA-binding region" description="H-T-H motif" evidence="4">
    <location>
        <begin position="27"/>
        <end position="46"/>
    </location>
</feature>
<dbReference type="Proteomes" id="UP000318336">
    <property type="component" value="Unassembled WGS sequence"/>
</dbReference>
<comment type="caution">
    <text evidence="6">The sequence shown here is derived from an EMBL/GenBank/DDBJ whole genome shotgun (WGS) entry which is preliminary data.</text>
</comment>
<sequence>MAGTDRRQQIIKAAAQLAVEGGIDSVSVRAVAARAGIGASTLRHYFPTQAALYDAVLEPALDLLVSDKRIGDRRVRPQRRLTECLMQFLPGGQEGHLAGMSNEQALDQWFGLYVTALGPQRTEGGRAALTWLTTRLSGSVRGWLTTLDEEGVLAVPVEDALRLLLAVVDGICLQVMTPDGPLRVDSVEPTLSLAVERVIAG</sequence>
<dbReference type="Gene3D" id="1.10.357.10">
    <property type="entry name" value="Tetracycline Repressor, domain 2"/>
    <property type="match status" value="1"/>
</dbReference>
<evidence type="ECO:0000256" key="3">
    <source>
        <dbReference type="ARBA" id="ARBA00023163"/>
    </source>
</evidence>
<evidence type="ECO:0000256" key="1">
    <source>
        <dbReference type="ARBA" id="ARBA00023015"/>
    </source>
</evidence>
<dbReference type="PANTHER" id="PTHR30055">
    <property type="entry name" value="HTH-TYPE TRANSCRIPTIONAL REGULATOR RUTR"/>
    <property type="match status" value="1"/>
</dbReference>
<dbReference type="GO" id="GO:0000976">
    <property type="term" value="F:transcription cis-regulatory region binding"/>
    <property type="evidence" value="ECO:0007669"/>
    <property type="project" value="TreeGrafter"/>
</dbReference>
<dbReference type="EMBL" id="VFOK01000001">
    <property type="protein sequence ID" value="TQL32053.1"/>
    <property type="molecule type" value="Genomic_DNA"/>
</dbReference>
<dbReference type="InterPro" id="IPR009057">
    <property type="entry name" value="Homeodomain-like_sf"/>
</dbReference>
<evidence type="ECO:0000259" key="5">
    <source>
        <dbReference type="PROSITE" id="PS50977"/>
    </source>
</evidence>
<organism evidence="6 7">
    <name type="scientific">Barrientosiimonas humi</name>
    <dbReference type="NCBI Taxonomy" id="999931"/>
    <lineage>
        <taxon>Bacteria</taxon>
        <taxon>Bacillati</taxon>
        <taxon>Actinomycetota</taxon>
        <taxon>Actinomycetes</taxon>
        <taxon>Micrococcales</taxon>
        <taxon>Dermacoccaceae</taxon>
        <taxon>Barrientosiimonas</taxon>
    </lineage>
</organism>
<evidence type="ECO:0000313" key="6">
    <source>
        <dbReference type="EMBL" id="TQL32053.1"/>
    </source>
</evidence>
<dbReference type="OrthoDB" id="9816296at2"/>
<keyword evidence="2 4" id="KW-0238">DNA-binding</keyword>
<dbReference type="PANTHER" id="PTHR30055:SF234">
    <property type="entry name" value="HTH-TYPE TRANSCRIPTIONAL REGULATOR BETI"/>
    <property type="match status" value="1"/>
</dbReference>
<dbReference type="RefSeq" id="WP_142004206.1">
    <property type="nucleotide sequence ID" value="NZ_CAJTBP010000001.1"/>
</dbReference>
<gene>
    <name evidence="6" type="ORF">FB554_0168</name>
</gene>
<dbReference type="InterPro" id="IPR050109">
    <property type="entry name" value="HTH-type_TetR-like_transc_reg"/>
</dbReference>
<accession>A0A542X882</accession>
<dbReference type="InterPro" id="IPR001647">
    <property type="entry name" value="HTH_TetR"/>
</dbReference>
<evidence type="ECO:0000256" key="4">
    <source>
        <dbReference type="PROSITE-ProRule" id="PRU00335"/>
    </source>
</evidence>
<reference evidence="6 7" key="1">
    <citation type="submission" date="2019-06" db="EMBL/GenBank/DDBJ databases">
        <title>Sequencing the genomes of 1000 actinobacteria strains.</title>
        <authorList>
            <person name="Klenk H.-P."/>
        </authorList>
    </citation>
    <scope>NUCLEOTIDE SEQUENCE [LARGE SCALE GENOMIC DNA]</scope>
    <source>
        <strain evidence="6 7">DSM 24617</strain>
    </source>
</reference>
<name>A0A542X882_9MICO</name>
<dbReference type="PRINTS" id="PR00455">
    <property type="entry name" value="HTHTETR"/>
</dbReference>
<feature type="domain" description="HTH tetR-type" evidence="5">
    <location>
        <begin position="4"/>
        <end position="64"/>
    </location>
</feature>
<evidence type="ECO:0000256" key="2">
    <source>
        <dbReference type="ARBA" id="ARBA00023125"/>
    </source>
</evidence>
<dbReference type="Pfam" id="PF00440">
    <property type="entry name" value="TetR_N"/>
    <property type="match status" value="1"/>
</dbReference>
<protein>
    <submittedName>
        <fullName evidence="6">TetR family transcriptional regulator</fullName>
    </submittedName>
</protein>
<dbReference type="SUPFAM" id="SSF46689">
    <property type="entry name" value="Homeodomain-like"/>
    <property type="match status" value="1"/>
</dbReference>
<keyword evidence="1" id="KW-0805">Transcription regulation</keyword>
<proteinExistence type="predicted"/>
<dbReference type="AlphaFoldDB" id="A0A542X882"/>